<name>A0A0F5FYV2_9HYPH</name>
<dbReference type="PATRIC" id="fig|443610.3.peg.3012"/>
<evidence type="ECO:0000256" key="1">
    <source>
        <dbReference type="ARBA" id="ARBA00007689"/>
    </source>
</evidence>
<dbReference type="EMBL" id="JZEX01000039">
    <property type="protein sequence ID" value="KKB13377.1"/>
    <property type="molecule type" value="Genomic_DNA"/>
</dbReference>
<dbReference type="RefSeq" id="WP_046107038.1">
    <property type="nucleotide sequence ID" value="NZ_JZEX01000039.1"/>
</dbReference>
<dbReference type="InterPro" id="IPR005545">
    <property type="entry name" value="YCII"/>
</dbReference>
<gene>
    <name evidence="3" type="ORF">VE25_02675</name>
</gene>
<dbReference type="OrthoDB" id="9807535at2"/>
<dbReference type="AlphaFoldDB" id="A0A0F5FYV2"/>
<dbReference type="Pfam" id="PF03795">
    <property type="entry name" value="YCII"/>
    <property type="match status" value="1"/>
</dbReference>
<dbReference type="Gene3D" id="3.30.70.1060">
    <property type="entry name" value="Dimeric alpha+beta barrel"/>
    <property type="match status" value="1"/>
</dbReference>
<feature type="domain" description="YCII-related" evidence="2">
    <location>
        <begin position="1"/>
        <end position="99"/>
    </location>
</feature>
<evidence type="ECO:0000313" key="4">
    <source>
        <dbReference type="Proteomes" id="UP000033632"/>
    </source>
</evidence>
<dbReference type="SUPFAM" id="SSF54909">
    <property type="entry name" value="Dimeric alpha+beta barrel"/>
    <property type="match status" value="1"/>
</dbReference>
<organism evidence="3 4">
    <name type="scientific">Devosia geojensis</name>
    <dbReference type="NCBI Taxonomy" id="443610"/>
    <lineage>
        <taxon>Bacteria</taxon>
        <taxon>Pseudomonadati</taxon>
        <taxon>Pseudomonadota</taxon>
        <taxon>Alphaproteobacteria</taxon>
        <taxon>Hyphomicrobiales</taxon>
        <taxon>Devosiaceae</taxon>
        <taxon>Devosia</taxon>
    </lineage>
</organism>
<keyword evidence="4" id="KW-1185">Reference proteome</keyword>
<reference evidence="3 4" key="1">
    <citation type="submission" date="2015-03" db="EMBL/GenBank/DDBJ databases">
        <authorList>
            <person name="Hassan Y.I."/>
            <person name="Lepp D."/>
            <person name="Li X.-Z."/>
            <person name="Zhou T."/>
        </authorList>
    </citation>
    <scope>NUCLEOTIDE SEQUENCE [LARGE SCALE GENOMIC DNA]</scope>
    <source>
        <strain evidence="3 4">BD-c194</strain>
    </source>
</reference>
<dbReference type="STRING" id="443610.VE25_02675"/>
<evidence type="ECO:0000313" key="3">
    <source>
        <dbReference type="EMBL" id="KKB13377.1"/>
    </source>
</evidence>
<dbReference type="InterPro" id="IPR011008">
    <property type="entry name" value="Dimeric_a/b-barrel"/>
</dbReference>
<dbReference type="Proteomes" id="UP000033632">
    <property type="component" value="Unassembled WGS sequence"/>
</dbReference>
<sequence length="130" mass="14245">MKFVCLVYIDSKAMTSLSPEDDRRLTDATIEEDWSLRDRGRLVLAQPLQPPEATTVLRMQAGKLARTDGPYMETKEFLGGFFVIEAGDMDEAVAIAGDTAMAPYCITEIRPALEQVHSVTGRGRPPAAEG</sequence>
<protein>
    <recommendedName>
        <fullName evidence="2">YCII-related domain-containing protein</fullName>
    </recommendedName>
</protein>
<dbReference type="PANTHER" id="PTHR35174:SF3">
    <property type="entry name" value="BLL7171 PROTEIN"/>
    <property type="match status" value="1"/>
</dbReference>
<dbReference type="PANTHER" id="PTHR35174">
    <property type="entry name" value="BLL7171 PROTEIN-RELATED"/>
    <property type="match status" value="1"/>
</dbReference>
<proteinExistence type="inferred from homology"/>
<evidence type="ECO:0000259" key="2">
    <source>
        <dbReference type="Pfam" id="PF03795"/>
    </source>
</evidence>
<comment type="similarity">
    <text evidence="1">Belongs to the YciI family.</text>
</comment>
<accession>A0A0F5FYV2</accession>
<comment type="caution">
    <text evidence="3">The sequence shown here is derived from an EMBL/GenBank/DDBJ whole genome shotgun (WGS) entry which is preliminary data.</text>
</comment>